<evidence type="ECO:0000313" key="2">
    <source>
        <dbReference type="Proteomes" id="UP000282007"/>
    </source>
</evidence>
<dbReference type="AlphaFoldDB" id="A0A3G8QZW5"/>
<dbReference type="Gene3D" id="3.40.50.300">
    <property type="entry name" value="P-loop containing nucleotide triphosphate hydrolases"/>
    <property type="match status" value="1"/>
</dbReference>
<proteinExistence type="predicted"/>
<evidence type="ECO:0000313" key="1">
    <source>
        <dbReference type="EMBL" id="AZH27251.1"/>
    </source>
</evidence>
<name>A0A3G8QZW5_9EURY</name>
<keyword evidence="1" id="KW-0547">Nucleotide-binding</keyword>
<dbReference type="KEGG" id="haer:DU502_15490"/>
<keyword evidence="1" id="KW-0067">ATP-binding</keyword>
<organism evidence="1 2">
    <name type="scientific">Haloplanus aerogenes</name>
    <dbReference type="NCBI Taxonomy" id="660522"/>
    <lineage>
        <taxon>Archaea</taxon>
        <taxon>Methanobacteriati</taxon>
        <taxon>Methanobacteriota</taxon>
        <taxon>Stenosarchaea group</taxon>
        <taxon>Halobacteria</taxon>
        <taxon>Halobacteriales</taxon>
        <taxon>Haloferacaceae</taxon>
        <taxon>Haloplanus</taxon>
    </lineage>
</organism>
<dbReference type="PANTHER" id="PTHR30121:SF6">
    <property type="entry name" value="SLR6007 PROTEIN"/>
    <property type="match status" value="1"/>
</dbReference>
<sequence length="549" mass="63424">MEEIEKPFWAFDLKQDYRHADDVLVLPWTELRFNPLKPPEGVSPRRWAQVFAEIFGHATALLSGSKNYLMKKVVELYQLYNLFDRVEKPYPNLHELEMLIDSDGINFVRKQSDYRDTLLNRLEAMNLVAGTVFDCSQGYSIQELLQRDVVFEFDGLSRDVQNFLMEILFTYVFEYRLAQNHRDEGLNHVFFLDEGKRVFSVYKERQDASGIPEIDELTAKMREFGEGIVVADQEASKLTDSIKANTYTKLLLPTAGRKQFQAVSEAMNLSERQAEFAQSLEVGEAIVQVGSGDPVPVKLENYEIEKQISDEELEKRQAKNWEELSSTPRDATPEFEQAILPDQGTREIPEDPEREIEVSEDADRLLEDIVENPFKSLTERYEKFPSSYKGNNAKNDLVDQGLVVEGNVRVGEQRKLLQLTEKGRDYAKSLDLEVKHTGRGGVVHRYWQHRIQDAFEEAGWHAFLEKFDADVYVNMGSTELVVEVAMGDNPREIDHVEDHLERGFIVWVACRTKEIRDGLKQRLEDNGLDPDSVMFRLFRQFNELELNSG</sequence>
<protein>
    <submittedName>
        <fullName evidence="1">ATP-binding protein</fullName>
    </submittedName>
</protein>
<dbReference type="InterPro" id="IPR051162">
    <property type="entry name" value="T4SS_component"/>
</dbReference>
<reference evidence="1 2" key="1">
    <citation type="submission" date="2018-07" db="EMBL/GenBank/DDBJ databases">
        <title>Genome sequences of Haloplanus aerogenes JCM 16430T.</title>
        <authorList>
            <person name="Kim Y.B."/>
            <person name="Roh S.W."/>
        </authorList>
    </citation>
    <scope>NUCLEOTIDE SEQUENCE [LARGE SCALE GENOMIC DNA]</scope>
    <source>
        <strain evidence="1 2">JCM 16430</strain>
    </source>
</reference>
<gene>
    <name evidence="1" type="ORF">DU502_15490</name>
</gene>
<dbReference type="PANTHER" id="PTHR30121">
    <property type="entry name" value="UNCHARACTERIZED PROTEIN YJGR-RELATED"/>
    <property type="match status" value="1"/>
</dbReference>
<dbReference type="GO" id="GO:0005524">
    <property type="term" value="F:ATP binding"/>
    <property type="evidence" value="ECO:0007669"/>
    <property type="project" value="UniProtKB-KW"/>
</dbReference>
<dbReference type="InterPro" id="IPR027417">
    <property type="entry name" value="P-loop_NTPase"/>
</dbReference>
<accession>A0A3G8QZW5</accession>
<dbReference type="Proteomes" id="UP000282007">
    <property type="component" value="Chromosome"/>
</dbReference>
<keyword evidence="2" id="KW-1185">Reference proteome</keyword>
<dbReference type="SUPFAM" id="SSF52540">
    <property type="entry name" value="P-loop containing nucleoside triphosphate hydrolases"/>
    <property type="match status" value="1"/>
</dbReference>
<dbReference type="EMBL" id="CP034145">
    <property type="protein sequence ID" value="AZH27251.1"/>
    <property type="molecule type" value="Genomic_DNA"/>
</dbReference>